<dbReference type="AlphaFoldDB" id="X1E3Z1"/>
<keyword evidence="4" id="KW-0233">DNA recombination</keyword>
<dbReference type="InterPro" id="IPR049428">
    <property type="entry name" value="RecA-like_N"/>
</dbReference>
<dbReference type="GO" id="GO:0140664">
    <property type="term" value="F:ATP-dependent DNA damage sensor activity"/>
    <property type="evidence" value="ECO:0007669"/>
    <property type="project" value="InterPro"/>
</dbReference>
<dbReference type="PROSITE" id="PS50162">
    <property type="entry name" value="RECA_2"/>
    <property type="match status" value="1"/>
</dbReference>
<evidence type="ECO:0000256" key="4">
    <source>
        <dbReference type="ARBA" id="ARBA00023172"/>
    </source>
</evidence>
<evidence type="ECO:0000256" key="2">
    <source>
        <dbReference type="ARBA" id="ARBA00022741"/>
    </source>
</evidence>
<keyword evidence="3" id="KW-0067">ATP-binding</keyword>
<comment type="caution">
    <text evidence="6">The sequence shown here is derived from an EMBL/GenBank/DDBJ whole genome shotgun (WGS) entry which is preliminary data.</text>
</comment>
<name>X1E3Z1_9ZZZZ</name>
<evidence type="ECO:0000256" key="3">
    <source>
        <dbReference type="ARBA" id="ARBA00022840"/>
    </source>
</evidence>
<dbReference type="EMBL" id="BART01032527">
    <property type="protein sequence ID" value="GAH11909.1"/>
    <property type="molecule type" value="Genomic_DNA"/>
</dbReference>
<organism evidence="6">
    <name type="scientific">marine sediment metagenome</name>
    <dbReference type="NCBI Taxonomy" id="412755"/>
    <lineage>
        <taxon>unclassified sequences</taxon>
        <taxon>metagenomes</taxon>
        <taxon>ecological metagenomes</taxon>
    </lineage>
</organism>
<dbReference type="InterPro" id="IPR020588">
    <property type="entry name" value="RecA_ATP-bd"/>
</dbReference>
<dbReference type="GO" id="GO:0005524">
    <property type="term" value="F:ATP binding"/>
    <property type="evidence" value="ECO:0007669"/>
    <property type="project" value="UniProtKB-KW"/>
</dbReference>
<dbReference type="InterPro" id="IPR027417">
    <property type="entry name" value="P-loop_NTPase"/>
</dbReference>
<accession>X1E3Z1</accession>
<dbReference type="GO" id="GO:0006281">
    <property type="term" value="P:DNA repair"/>
    <property type="evidence" value="ECO:0007669"/>
    <property type="project" value="InterPro"/>
</dbReference>
<evidence type="ECO:0000259" key="5">
    <source>
        <dbReference type="PROSITE" id="PS50162"/>
    </source>
</evidence>
<protein>
    <recommendedName>
        <fullName evidence="5">RecA family profile 1 domain-containing protein</fullName>
    </recommendedName>
</protein>
<dbReference type="InterPro" id="IPR013765">
    <property type="entry name" value="DNA_recomb/repair_RecA"/>
</dbReference>
<dbReference type="GO" id="GO:0006310">
    <property type="term" value="P:DNA recombination"/>
    <property type="evidence" value="ECO:0007669"/>
    <property type="project" value="UniProtKB-KW"/>
</dbReference>
<sequence>MKEESAQNQASRERAIDAALSQIEKQFGKGAVMKLGQREAAIKVPTIPTGSIAFDQSLGIGGFPRGRVVEVFGPEATGKTTLAIHVIAEAQKIGGQAAFIDAEHALDPNYAAQ</sequence>
<comment type="similarity">
    <text evidence="1">Belongs to the RecA family.</text>
</comment>
<evidence type="ECO:0000256" key="1">
    <source>
        <dbReference type="ARBA" id="ARBA00009391"/>
    </source>
</evidence>
<feature type="domain" description="RecA family profile 1" evidence="5">
    <location>
        <begin position="43"/>
        <end position="113"/>
    </location>
</feature>
<reference evidence="6" key="1">
    <citation type="journal article" date="2014" name="Front. Microbiol.">
        <title>High frequency of phylogenetically diverse reductive dehalogenase-homologous genes in deep subseafloor sedimentary metagenomes.</title>
        <authorList>
            <person name="Kawai M."/>
            <person name="Futagami T."/>
            <person name="Toyoda A."/>
            <person name="Takaki Y."/>
            <person name="Nishi S."/>
            <person name="Hori S."/>
            <person name="Arai W."/>
            <person name="Tsubouchi T."/>
            <person name="Morono Y."/>
            <person name="Uchiyama I."/>
            <person name="Ito T."/>
            <person name="Fujiyama A."/>
            <person name="Inagaki F."/>
            <person name="Takami H."/>
        </authorList>
    </citation>
    <scope>NUCLEOTIDE SEQUENCE</scope>
    <source>
        <strain evidence="6">Expedition CK06-06</strain>
    </source>
</reference>
<proteinExistence type="inferred from homology"/>
<dbReference type="GO" id="GO:0005829">
    <property type="term" value="C:cytosol"/>
    <property type="evidence" value="ECO:0007669"/>
    <property type="project" value="TreeGrafter"/>
</dbReference>
<gene>
    <name evidence="6" type="ORF">S01H4_56182</name>
</gene>
<evidence type="ECO:0000313" key="6">
    <source>
        <dbReference type="EMBL" id="GAH11909.1"/>
    </source>
</evidence>
<dbReference type="Pfam" id="PF00154">
    <property type="entry name" value="RecA_N"/>
    <property type="match status" value="1"/>
</dbReference>
<dbReference type="PANTHER" id="PTHR45900:SF1">
    <property type="entry name" value="MITOCHONDRIAL DNA REPAIR PROTEIN RECA HOMOLOG-RELATED"/>
    <property type="match status" value="1"/>
</dbReference>
<dbReference type="GO" id="GO:0003697">
    <property type="term" value="F:single-stranded DNA binding"/>
    <property type="evidence" value="ECO:0007669"/>
    <property type="project" value="InterPro"/>
</dbReference>
<keyword evidence="2" id="KW-0547">Nucleotide-binding</keyword>
<dbReference type="SUPFAM" id="SSF52540">
    <property type="entry name" value="P-loop containing nucleoside triphosphate hydrolases"/>
    <property type="match status" value="1"/>
</dbReference>
<dbReference type="PANTHER" id="PTHR45900">
    <property type="entry name" value="RECA"/>
    <property type="match status" value="1"/>
</dbReference>
<feature type="non-terminal residue" evidence="6">
    <location>
        <position position="113"/>
    </location>
</feature>
<dbReference type="Gene3D" id="3.40.50.300">
    <property type="entry name" value="P-loop containing nucleotide triphosphate hydrolases"/>
    <property type="match status" value="1"/>
</dbReference>